<evidence type="ECO:0000256" key="2">
    <source>
        <dbReference type="ARBA" id="ARBA00004141"/>
    </source>
</evidence>
<sequence>MRNSRHKKNNSIFDDTEHETESDNFFSEVELRRRVGNKKEFYEDNQIKEINKNESNENKKIDGTCSGTNKTDKHSNLFTNSHKNNNGDLNWVTRTIWTIILLSSFLVILAAGHTYSAILVLVLISAVYQEVNSLKKSAEEDKRLPFFYTLRWYWLGVTLFSTGKLWWVPLIEKYRRNYYILYLIVYYHSLISYIGALFGFIAFILSLRNYTLRYQFSQFGIMILSLLLVVTQSVFMIANAYRGLFWFILPSCLVICNDIFAYIIGKIFGKTRLYRLSPKKTVEGFVGASIITIFAAIILGNILSKNQIFICPQNELLEKPFSMWYKLRCDPNPVFLPKPYNIPPVLKFIFGKDHIYISDSQLHAIVIGVFTAFVAPFGGFFASGLKRALRIKDFGSAIPGHGGITDRFDCQILTGVFTYLYIRAFIFTNPKSVSLDLVIKLAKMLPEPEIQHLISVLSDHISV</sequence>
<feature type="transmembrane region" description="Helical" evidence="16">
    <location>
        <begin position="146"/>
        <end position="167"/>
    </location>
</feature>
<reference evidence="19 20" key="1">
    <citation type="submission" date="2016-10" db="EMBL/GenBank/DDBJ databases">
        <title>Reductive evolution of mitochondrial metabolism and differential evolution of invasion-related proteins in Cryptosporidium.</title>
        <authorList>
            <person name="Liu S."/>
            <person name="Roellig D.M."/>
            <person name="Guo Y."/>
            <person name="Li N."/>
            <person name="Frace M.A."/>
            <person name="Tang K."/>
            <person name="Zhang L."/>
            <person name="Feng Y."/>
            <person name="Xiao L."/>
        </authorList>
    </citation>
    <scope>NUCLEOTIDE SEQUENCE [LARGE SCALE GENOMIC DNA]</scope>
    <source>
        <strain evidence="19">39726</strain>
    </source>
</reference>
<keyword evidence="20" id="KW-1185">Reference proteome</keyword>
<dbReference type="RefSeq" id="XP_028875138.1">
    <property type="nucleotide sequence ID" value="XM_029019731.1"/>
</dbReference>
<evidence type="ECO:0000256" key="15">
    <source>
        <dbReference type="ARBA" id="ARBA00023264"/>
    </source>
</evidence>
<evidence type="ECO:0000256" key="6">
    <source>
        <dbReference type="ARBA" id="ARBA00012487"/>
    </source>
</evidence>
<keyword evidence="9 16" id="KW-0812">Transmembrane</keyword>
<dbReference type="PROSITE" id="PS01315">
    <property type="entry name" value="CDS"/>
    <property type="match status" value="1"/>
</dbReference>
<evidence type="ECO:0000256" key="18">
    <source>
        <dbReference type="SAM" id="MobiDB-lite"/>
    </source>
</evidence>
<comment type="pathway">
    <text evidence="4">Lipid metabolism.</text>
</comment>
<evidence type="ECO:0000313" key="19">
    <source>
        <dbReference type="EMBL" id="OII73918.1"/>
    </source>
</evidence>
<evidence type="ECO:0000256" key="11">
    <source>
        <dbReference type="ARBA" id="ARBA00022989"/>
    </source>
</evidence>
<dbReference type="GeneID" id="39979510"/>
<dbReference type="GO" id="GO:0016024">
    <property type="term" value="P:CDP-diacylglycerol biosynthetic process"/>
    <property type="evidence" value="ECO:0007669"/>
    <property type="project" value="UniProtKB-UniRule"/>
</dbReference>
<keyword evidence="10 16" id="KW-0548">Nucleotidyltransferase</keyword>
<keyword evidence="12 16" id="KW-0443">Lipid metabolism</keyword>
<keyword evidence="13 16" id="KW-0472">Membrane</keyword>
<evidence type="ECO:0000256" key="8">
    <source>
        <dbReference type="ARBA" id="ARBA00022679"/>
    </source>
</evidence>
<evidence type="ECO:0000256" key="12">
    <source>
        <dbReference type="ARBA" id="ARBA00023098"/>
    </source>
</evidence>
<comment type="subcellular location">
    <subcellularLocation>
        <location evidence="2">Membrane</location>
        <topology evidence="2">Multi-pass membrane protein</topology>
    </subcellularLocation>
</comment>
<comment type="pathway">
    <text evidence="3 16 17">Phospholipid metabolism; CDP-diacylglycerol biosynthesis; CDP-diacylglycerol from sn-glycerol 3-phosphate: step 3/3.</text>
</comment>
<evidence type="ECO:0000256" key="5">
    <source>
        <dbReference type="ARBA" id="ARBA00010185"/>
    </source>
</evidence>
<evidence type="ECO:0000313" key="20">
    <source>
        <dbReference type="Proteomes" id="UP000186176"/>
    </source>
</evidence>
<gene>
    <name evidence="19" type="ORF">cubi_02720</name>
</gene>
<feature type="transmembrane region" description="Helical" evidence="16">
    <location>
        <begin position="179"/>
        <end position="207"/>
    </location>
</feature>
<dbReference type="PIRSF" id="PIRSF018269">
    <property type="entry name" value="PC_trans_euk"/>
    <property type="match status" value="1"/>
</dbReference>
<evidence type="ECO:0000256" key="10">
    <source>
        <dbReference type="ARBA" id="ARBA00022695"/>
    </source>
</evidence>
<organism evidence="19 20">
    <name type="scientific">Cryptosporidium ubiquitum</name>
    <dbReference type="NCBI Taxonomy" id="857276"/>
    <lineage>
        <taxon>Eukaryota</taxon>
        <taxon>Sar</taxon>
        <taxon>Alveolata</taxon>
        <taxon>Apicomplexa</taxon>
        <taxon>Conoidasida</taxon>
        <taxon>Coccidia</taxon>
        <taxon>Eucoccidiorida</taxon>
        <taxon>Eimeriorina</taxon>
        <taxon>Cryptosporidiidae</taxon>
        <taxon>Cryptosporidium</taxon>
    </lineage>
</organism>
<dbReference type="AlphaFoldDB" id="A0A1J4MI62"/>
<keyword evidence="8 16" id="KW-0808">Transferase</keyword>
<evidence type="ECO:0000256" key="13">
    <source>
        <dbReference type="ARBA" id="ARBA00023136"/>
    </source>
</evidence>
<comment type="similarity">
    <text evidence="5 16 17">Belongs to the CDS family.</text>
</comment>
<dbReference type="OrthoDB" id="10260889at2759"/>
<dbReference type="VEuPathDB" id="CryptoDB:cubi_02720"/>
<evidence type="ECO:0000256" key="1">
    <source>
        <dbReference type="ARBA" id="ARBA00001698"/>
    </source>
</evidence>
<keyword evidence="11 16" id="KW-1133">Transmembrane helix</keyword>
<keyword evidence="14 16" id="KW-0594">Phospholipid biosynthesis</keyword>
<dbReference type="GO" id="GO:0005789">
    <property type="term" value="C:endoplasmic reticulum membrane"/>
    <property type="evidence" value="ECO:0007669"/>
    <property type="project" value="TreeGrafter"/>
</dbReference>
<evidence type="ECO:0000256" key="16">
    <source>
        <dbReference type="PIRNR" id="PIRNR018269"/>
    </source>
</evidence>
<evidence type="ECO:0000256" key="17">
    <source>
        <dbReference type="RuleBase" id="RU003938"/>
    </source>
</evidence>
<keyword evidence="7 16" id="KW-0444">Lipid biosynthesis</keyword>
<protein>
    <recommendedName>
        <fullName evidence="6 16">Phosphatidate cytidylyltransferase</fullName>
        <ecNumber evidence="6 16">2.7.7.41</ecNumber>
    </recommendedName>
</protein>
<evidence type="ECO:0000256" key="9">
    <source>
        <dbReference type="ARBA" id="ARBA00022692"/>
    </source>
</evidence>
<dbReference type="InterPro" id="IPR016720">
    <property type="entry name" value="PC_Trfase_euk"/>
</dbReference>
<dbReference type="PANTHER" id="PTHR13773:SF8">
    <property type="entry name" value="PHOSPHATIDATE CYTIDYLYLTRANSFERASE, PHOTORECEPTOR-SPECIFIC"/>
    <property type="match status" value="1"/>
</dbReference>
<dbReference type="InterPro" id="IPR000374">
    <property type="entry name" value="PC_trans"/>
</dbReference>
<feature type="transmembrane region" description="Helical" evidence="16">
    <location>
        <begin position="244"/>
        <end position="264"/>
    </location>
</feature>
<dbReference type="GO" id="GO:0004605">
    <property type="term" value="F:phosphatidate cytidylyltransferase activity"/>
    <property type="evidence" value="ECO:0007669"/>
    <property type="project" value="UniProtKB-UniRule"/>
</dbReference>
<accession>A0A1J4MI62</accession>
<dbReference type="Pfam" id="PF01148">
    <property type="entry name" value="CTP_transf_1"/>
    <property type="match status" value="1"/>
</dbReference>
<feature type="transmembrane region" description="Helical" evidence="16">
    <location>
        <begin position="219"/>
        <end position="238"/>
    </location>
</feature>
<name>A0A1J4MI62_9CRYT</name>
<evidence type="ECO:0000256" key="7">
    <source>
        <dbReference type="ARBA" id="ARBA00022516"/>
    </source>
</evidence>
<keyword evidence="15 16" id="KW-1208">Phospholipid metabolism</keyword>
<comment type="caution">
    <text evidence="19">The sequence shown here is derived from an EMBL/GenBank/DDBJ whole genome shotgun (WGS) entry which is preliminary data.</text>
</comment>
<dbReference type="Proteomes" id="UP000186176">
    <property type="component" value="Unassembled WGS sequence"/>
</dbReference>
<dbReference type="EC" id="2.7.7.41" evidence="6 16"/>
<evidence type="ECO:0000256" key="3">
    <source>
        <dbReference type="ARBA" id="ARBA00005119"/>
    </source>
</evidence>
<proteinExistence type="inferred from homology"/>
<dbReference type="PANTHER" id="PTHR13773">
    <property type="entry name" value="PHOSPHATIDATE CYTIDYLYLTRANSFERASE"/>
    <property type="match status" value="1"/>
</dbReference>
<evidence type="ECO:0000256" key="4">
    <source>
        <dbReference type="ARBA" id="ARBA00005189"/>
    </source>
</evidence>
<evidence type="ECO:0000256" key="14">
    <source>
        <dbReference type="ARBA" id="ARBA00023209"/>
    </source>
</evidence>
<dbReference type="EMBL" id="LRBP01000013">
    <property type="protein sequence ID" value="OII73918.1"/>
    <property type="molecule type" value="Genomic_DNA"/>
</dbReference>
<comment type="catalytic activity">
    <reaction evidence="1 16 17">
        <text>a 1,2-diacyl-sn-glycero-3-phosphate + CTP + H(+) = a CDP-1,2-diacyl-sn-glycerol + diphosphate</text>
        <dbReference type="Rhea" id="RHEA:16229"/>
        <dbReference type="ChEBI" id="CHEBI:15378"/>
        <dbReference type="ChEBI" id="CHEBI:33019"/>
        <dbReference type="ChEBI" id="CHEBI:37563"/>
        <dbReference type="ChEBI" id="CHEBI:58332"/>
        <dbReference type="ChEBI" id="CHEBI:58608"/>
        <dbReference type="EC" id="2.7.7.41"/>
    </reaction>
</comment>
<feature type="transmembrane region" description="Helical" evidence="16">
    <location>
        <begin position="362"/>
        <end position="382"/>
    </location>
</feature>
<feature type="transmembrane region" description="Helical" evidence="16">
    <location>
        <begin position="285"/>
        <end position="303"/>
    </location>
</feature>
<feature type="region of interest" description="Disordered" evidence="18">
    <location>
        <begin position="1"/>
        <end position="22"/>
    </location>
</feature>
<dbReference type="UniPathway" id="UPA00557">
    <property type="reaction ID" value="UER00614"/>
</dbReference>